<protein>
    <submittedName>
        <fullName evidence="1">DUF4912 domain-containing protein</fullName>
    </submittedName>
</protein>
<evidence type="ECO:0000313" key="1">
    <source>
        <dbReference type="EMBL" id="XDU61716.1"/>
    </source>
</evidence>
<sequence length="336" mass="39636">MEQLKRNRKRTYYRNYANEKLIKNQKNRRAVKKLENLISMEVIEKEIIEKTLIKYFIMKRNRTFYRNFVNRKLLGNLGKRYRRVFRALNFNYEKISPDQIRRRYVETEINRSKFAKGVEFDGKSNHEDIYFDKAPLPAAYFVDEIVLMPKNPTTLFIYWEIRDDTFERLASNNGIIDNIVIKLYKNGYEYRKIIRHERIGSHYITEIDVNQQYEASIGYEDAYGNFSEVARSVKAISPNDKVSDNIDLLWGTVRFDGNTDQLIKYVNAPVSTAEGREALGLPDTYLDEDDEFIIEVIERLTKVGASEVLIERKVIKGREKGRSQELRLDMSGSRSS</sequence>
<dbReference type="Pfam" id="PF16258">
    <property type="entry name" value="DUF4912"/>
    <property type="match status" value="1"/>
</dbReference>
<proteinExistence type="predicted"/>
<dbReference type="RefSeq" id="WP_369715283.1">
    <property type="nucleotide sequence ID" value="NZ_CP165647.1"/>
</dbReference>
<reference evidence="1" key="1">
    <citation type="submission" date="2024-07" db="EMBL/GenBank/DDBJ databases">
        <authorList>
            <person name="Li X.-J."/>
            <person name="Wang X."/>
        </authorList>
    </citation>
    <scope>NUCLEOTIDE SEQUENCE</scope>
    <source>
        <strain evidence="1">HSP-536</strain>
    </source>
</reference>
<dbReference type="EMBL" id="CP165647">
    <property type="protein sequence ID" value="XDU61716.1"/>
    <property type="molecule type" value="Genomic_DNA"/>
</dbReference>
<dbReference type="AlphaFoldDB" id="A0AB39V1Q7"/>
<name>A0AB39V1Q7_9FUSO</name>
<dbReference type="InterPro" id="IPR032585">
    <property type="entry name" value="DUF4912"/>
</dbReference>
<dbReference type="KEGG" id="lala:AB8B28_08645"/>
<accession>A0AB39V1Q7</accession>
<gene>
    <name evidence="1" type="ORF">AB8B28_08645</name>
</gene>
<organism evidence="1">
    <name type="scientific">Leptotrichia alba</name>
    <dbReference type="NCBI Taxonomy" id="3239304"/>
    <lineage>
        <taxon>Bacteria</taxon>
        <taxon>Fusobacteriati</taxon>
        <taxon>Fusobacteriota</taxon>
        <taxon>Fusobacteriia</taxon>
        <taxon>Fusobacteriales</taxon>
        <taxon>Leptotrichiaceae</taxon>
        <taxon>Leptotrichia</taxon>
    </lineage>
</organism>